<evidence type="ECO:0000256" key="6">
    <source>
        <dbReference type="ARBA" id="ARBA00022840"/>
    </source>
</evidence>
<feature type="domain" description="Protein kinase" evidence="9">
    <location>
        <begin position="1"/>
        <end position="92"/>
    </location>
</feature>
<dbReference type="InterPro" id="IPR008271">
    <property type="entry name" value="Ser/Thr_kinase_AS"/>
</dbReference>
<keyword evidence="2" id="KW-0723">Serine/threonine-protein kinase</keyword>
<evidence type="ECO:0000256" key="8">
    <source>
        <dbReference type="ARBA" id="ARBA00048679"/>
    </source>
</evidence>
<dbReference type="InterPro" id="IPR011009">
    <property type="entry name" value="Kinase-like_dom_sf"/>
</dbReference>
<evidence type="ECO:0000256" key="4">
    <source>
        <dbReference type="ARBA" id="ARBA00022741"/>
    </source>
</evidence>
<dbReference type="Gramene" id="mRNA:HanXRQr2_Chr10g0457141">
    <property type="protein sequence ID" value="mRNA:HanXRQr2_Chr10g0457141"/>
    <property type="gene ID" value="HanXRQr2_Chr10g0457141"/>
</dbReference>
<evidence type="ECO:0000256" key="7">
    <source>
        <dbReference type="ARBA" id="ARBA00047899"/>
    </source>
</evidence>
<evidence type="ECO:0000259" key="9">
    <source>
        <dbReference type="PROSITE" id="PS50011"/>
    </source>
</evidence>
<dbReference type="Gene3D" id="1.10.510.10">
    <property type="entry name" value="Transferase(Phosphotransferase) domain 1"/>
    <property type="match status" value="1"/>
</dbReference>
<dbReference type="Pfam" id="PF00069">
    <property type="entry name" value="Pkinase"/>
    <property type="match status" value="1"/>
</dbReference>
<evidence type="ECO:0000313" key="10">
    <source>
        <dbReference type="EMBL" id="KAF5787820.1"/>
    </source>
</evidence>
<proteinExistence type="predicted"/>
<accession>A0A251TP57</accession>
<dbReference type="PROSITE" id="PS00108">
    <property type="entry name" value="PROTEIN_KINASE_ST"/>
    <property type="match status" value="1"/>
</dbReference>
<reference evidence="10 12" key="1">
    <citation type="journal article" date="2017" name="Nature">
        <title>The sunflower genome provides insights into oil metabolism, flowering and Asterid evolution.</title>
        <authorList>
            <person name="Badouin H."/>
            <person name="Gouzy J."/>
            <person name="Grassa C.J."/>
            <person name="Murat F."/>
            <person name="Staton S.E."/>
            <person name="Cottret L."/>
            <person name="Lelandais-Briere C."/>
            <person name="Owens G.L."/>
            <person name="Carrere S."/>
            <person name="Mayjonade B."/>
            <person name="Legrand L."/>
            <person name="Gill N."/>
            <person name="Kane N.C."/>
            <person name="Bowers J.E."/>
            <person name="Hubner S."/>
            <person name="Bellec A."/>
            <person name="Berard A."/>
            <person name="Berges H."/>
            <person name="Blanchet N."/>
            <person name="Boniface M.C."/>
            <person name="Brunel D."/>
            <person name="Catrice O."/>
            <person name="Chaidir N."/>
            <person name="Claudel C."/>
            <person name="Donnadieu C."/>
            <person name="Faraut T."/>
            <person name="Fievet G."/>
            <person name="Helmstetter N."/>
            <person name="King M."/>
            <person name="Knapp S.J."/>
            <person name="Lai Z."/>
            <person name="Le Paslier M.C."/>
            <person name="Lippi Y."/>
            <person name="Lorenzon L."/>
            <person name="Mandel J.R."/>
            <person name="Marage G."/>
            <person name="Marchand G."/>
            <person name="Marquand E."/>
            <person name="Bret-Mestries E."/>
            <person name="Morien E."/>
            <person name="Nambeesan S."/>
            <person name="Nguyen T."/>
            <person name="Pegot-Espagnet P."/>
            <person name="Pouilly N."/>
            <person name="Raftis F."/>
            <person name="Sallet E."/>
            <person name="Schiex T."/>
            <person name="Thomas J."/>
            <person name="Vandecasteele C."/>
            <person name="Vares D."/>
            <person name="Vear F."/>
            <person name="Vautrin S."/>
            <person name="Crespi M."/>
            <person name="Mangin B."/>
            <person name="Burke J.M."/>
            <person name="Salse J."/>
            <person name="Munos S."/>
            <person name="Vincourt P."/>
            <person name="Rieseberg L.H."/>
            <person name="Langlade N.B."/>
        </authorList>
    </citation>
    <scope>NUCLEOTIDE SEQUENCE [LARGE SCALE GENOMIC DNA]</scope>
    <source>
        <strain evidence="12">cv. SF193</strain>
        <tissue evidence="10">Leaves</tissue>
    </source>
</reference>
<dbReference type="Proteomes" id="UP000215914">
    <property type="component" value="Chromosome 10"/>
</dbReference>
<dbReference type="EC" id="2.7.11.1" evidence="1"/>
<reference evidence="11" key="2">
    <citation type="submission" date="2017-02" db="EMBL/GenBank/DDBJ databases">
        <title>Sunflower complete genome.</title>
        <authorList>
            <person name="Langlade N."/>
            <person name="Munos S."/>
        </authorList>
    </citation>
    <scope>NUCLEOTIDE SEQUENCE [LARGE SCALE GENOMIC DNA]</scope>
    <source>
        <tissue evidence="11">Leaves</tissue>
    </source>
</reference>
<evidence type="ECO:0000313" key="12">
    <source>
        <dbReference type="Proteomes" id="UP000215914"/>
    </source>
</evidence>
<dbReference type="GO" id="GO:0005524">
    <property type="term" value="F:ATP binding"/>
    <property type="evidence" value="ECO:0007669"/>
    <property type="project" value="UniProtKB-KW"/>
</dbReference>
<dbReference type="PROSITE" id="PS50011">
    <property type="entry name" value="PROTEIN_KINASE_DOM"/>
    <property type="match status" value="1"/>
</dbReference>
<dbReference type="GO" id="GO:0004674">
    <property type="term" value="F:protein serine/threonine kinase activity"/>
    <property type="evidence" value="ECO:0007669"/>
    <property type="project" value="UniProtKB-KW"/>
</dbReference>
<dbReference type="EMBL" id="CM007899">
    <property type="protein sequence ID" value="OTG12569.1"/>
    <property type="molecule type" value="Genomic_DNA"/>
</dbReference>
<keyword evidence="4" id="KW-0547">Nucleotide-binding</keyword>
<keyword evidence="12" id="KW-1185">Reference proteome</keyword>
<dbReference type="EMBL" id="MNCJ02000325">
    <property type="protein sequence ID" value="KAF5787820.1"/>
    <property type="molecule type" value="Genomic_DNA"/>
</dbReference>
<comment type="catalytic activity">
    <reaction evidence="8">
        <text>L-seryl-[protein] + ATP = O-phospho-L-seryl-[protein] + ADP + H(+)</text>
        <dbReference type="Rhea" id="RHEA:17989"/>
        <dbReference type="Rhea" id="RHEA-COMP:9863"/>
        <dbReference type="Rhea" id="RHEA-COMP:11604"/>
        <dbReference type="ChEBI" id="CHEBI:15378"/>
        <dbReference type="ChEBI" id="CHEBI:29999"/>
        <dbReference type="ChEBI" id="CHEBI:30616"/>
        <dbReference type="ChEBI" id="CHEBI:83421"/>
        <dbReference type="ChEBI" id="CHEBI:456216"/>
        <dbReference type="EC" id="2.7.11.1"/>
    </reaction>
</comment>
<reference evidence="10" key="3">
    <citation type="submission" date="2020-06" db="EMBL/GenBank/DDBJ databases">
        <title>Helianthus annuus Genome sequencing and assembly Release 2.</title>
        <authorList>
            <person name="Gouzy J."/>
            <person name="Langlade N."/>
            <person name="Munos S."/>
        </authorList>
    </citation>
    <scope>NUCLEOTIDE SEQUENCE</scope>
    <source>
        <tissue evidence="10">Leaves</tissue>
    </source>
</reference>
<gene>
    <name evidence="11" type="ORF">HannXRQ_Chr10g0311081</name>
    <name evidence="10" type="ORF">HanXRQr2_Chr10g0457141</name>
</gene>
<dbReference type="FunFam" id="1.10.510.10:FF:001023">
    <property type="entry name" value="Os07g0541700 protein"/>
    <property type="match status" value="1"/>
</dbReference>
<dbReference type="InParanoid" id="A0A251TP57"/>
<keyword evidence="3 10" id="KW-0808">Transferase</keyword>
<dbReference type="OMA" id="YLHWHAP"/>
<evidence type="ECO:0000256" key="3">
    <source>
        <dbReference type="ARBA" id="ARBA00022679"/>
    </source>
</evidence>
<dbReference type="InterPro" id="IPR052059">
    <property type="entry name" value="CR_Ser/Thr_kinase"/>
</dbReference>
<comment type="catalytic activity">
    <reaction evidence="7">
        <text>L-threonyl-[protein] + ATP = O-phospho-L-threonyl-[protein] + ADP + H(+)</text>
        <dbReference type="Rhea" id="RHEA:46608"/>
        <dbReference type="Rhea" id="RHEA-COMP:11060"/>
        <dbReference type="Rhea" id="RHEA-COMP:11605"/>
        <dbReference type="ChEBI" id="CHEBI:15378"/>
        <dbReference type="ChEBI" id="CHEBI:30013"/>
        <dbReference type="ChEBI" id="CHEBI:30616"/>
        <dbReference type="ChEBI" id="CHEBI:61977"/>
        <dbReference type="ChEBI" id="CHEBI:456216"/>
        <dbReference type="EC" id="2.7.11.1"/>
    </reaction>
</comment>
<keyword evidence="6" id="KW-0067">ATP-binding</keyword>
<dbReference type="PANTHER" id="PTHR47973">
    <property type="entry name" value="CYSTEINE-RICH RECEPTOR-LIKE PROTEIN KINASE 3"/>
    <property type="match status" value="1"/>
</dbReference>
<organism evidence="11 12">
    <name type="scientific">Helianthus annuus</name>
    <name type="common">Common sunflower</name>
    <dbReference type="NCBI Taxonomy" id="4232"/>
    <lineage>
        <taxon>Eukaryota</taxon>
        <taxon>Viridiplantae</taxon>
        <taxon>Streptophyta</taxon>
        <taxon>Embryophyta</taxon>
        <taxon>Tracheophyta</taxon>
        <taxon>Spermatophyta</taxon>
        <taxon>Magnoliopsida</taxon>
        <taxon>eudicotyledons</taxon>
        <taxon>Gunneridae</taxon>
        <taxon>Pentapetalae</taxon>
        <taxon>asterids</taxon>
        <taxon>campanulids</taxon>
        <taxon>Asterales</taxon>
        <taxon>Asteraceae</taxon>
        <taxon>Asteroideae</taxon>
        <taxon>Heliantheae alliance</taxon>
        <taxon>Heliantheae</taxon>
        <taxon>Helianthus</taxon>
    </lineage>
</organism>
<evidence type="ECO:0000256" key="2">
    <source>
        <dbReference type="ARBA" id="ARBA00022527"/>
    </source>
</evidence>
<evidence type="ECO:0000256" key="5">
    <source>
        <dbReference type="ARBA" id="ARBA00022777"/>
    </source>
</evidence>
<keyword evidence="5" id="KW-0418">Kinase</keyword>
<sequence>MCNLLDWNKRYKIILGVAKVLLYLHWHAPIRIIHGDIKPANILLDESFDLKLSGFGLATTVNETDCIHVDVLGGTIGYMAPVLDIRLHFSGS</sequence>
<evidence type="ECO:0000313" key="11">
    <source>
        <dbReference type="EMBL" id="OTG12569.1"/>
    </source>
</evidence>
<protein>
    <recommendedName>
        <fullName evidence="1">non-specific serine/threonine protein kinase</fullName>
        <ecNumber evidence="1">2.7.11.1</ecNumber>
    </recommendedName>
</protein>
<dbReference type="SUPFAM" id="SSF56112">
    <property type="entry name" value="Protein kinase-like (PK-like)"/>
    <property type="match status" value="1"/>
</dbReference>
<evidence type="ECO:0000256" key="1">
    <source>
        <dbReference type="ARBA" id="ARBA00012513"/>
    </source>
</evidence>
<name>A0A251TP57_HELAN</name>
<dbReference type="AlphaFoldDB" id="A0A251TP57"/>
<dbReference type="InterPro" id="IPR000719">
    <property type="entry name" value="Prot_kinase_dom"/>
</dbReference>